<evidence type="ECO:0000313" key="4">
    <source>
        <dbReference type="Proteomes" id="UP000007721"/>
    </source>
</evidence>
<evidence type="ECO:0000259" key="2">
    <source>
        <dbReference type="Pfam" id="PF01370"/>
    </source>
</evidence>
<name>B9M8Y5_GEODF</name>
<evidence type="ECO:0000313" key="3">
    <source>
        <dbReference type="EMBL" id="ACM20481.1"/>
    </source>
</evidence>
<dbReference type="InterPro" id="IPR001509">
    <property type="entry name" value="Epimerase_deHydtase"/>
</dbReference>
<keyword evidence="4" id="KW-1185">Reference proteome</keyword>
<evidence type="ECO:0000256" key="1">
    <source>
        <dbReference type="ARBA" id="ARBA00007637"/>
    </source>
</evidence>
<dbReference type="HOGENOM" id="CLU_007383_1_7_7"/>
<dbReference type="RefSeq" id="WP_012647210.1">
    <property type="nucleotide sequence ID" value="NC_011979.1"/>
</dbReference>
<dbReference type="Pfam" id="PF01370">
    <property type="entry name" value="Epimerase"/>
    <property type="match status" value="1"/>
</dbReference>
<organism evidence="3 4">
    <name type="scientific">Geotalea daltonii (strain DSM 22248 / JCM 15807 / FRC-32)</name>
    <name type="common">Geobacter daltonii</name>
    <dbReference type="NCBI Taxonomy" id="316067"/>
    <lineage>
        <taxon>Bacteria</taxon>
        <taxon>Pseudomonadati</taxon>
        <taxon>Thermodesulfobacteriota</taxon>
        <taxon>Desulfuromonadia</taxon>
        <taxon>Geobacterales</taxon>
        <taxon>Geobacteraceae</taxon>
        <taxon>Geotalea</taxon>
    </lineage>
</organism>
<dbReference type="KEGG" id="geo:Geob_2127"/>
<dbReference type="OrthoDB" id="9801785at2"/>
<sequence length="295" mass="32890">MKILVTGATGFLGSHLVRALLKRGHQIIVLKRSFSDLSRISDLMSSVETYDIDKMDLSLPFAEQGHIDVVIHAATCYGRNKERVTDIVQANMAFPLQLLTSAVSAKISAFINTDTSLEMFLNPYALSKKQFKDWGVLAANQRGITFINLELEHFYGPGDDHSKFVTMLIRKCLQNVKELNLTAGEQKRDFIHIDDVVSAYLLILDQLQIKKPSFKNYSLGSGNTIAVRALVEKIHVMTGSHTVLNFGAIPYRQNEVMDSCADITALNSLGWTPKISLDNGLGMTIPYEKQRLQKG</sequence>
<gene>
    <name evidence="3" type="primary">prt</name>
    <name evidence="3" type="ordered locus">Geob_2127</name>
</gene>
<dbReference type="Gene3D" id="3.40.50.720">
    <property type="entry name" value="NAD(P)-binding Rossmann-like Domain"/>
    <property type="match status" value="1"/>
</dbReference>
<dbReference type="AlphaFoldDB" id="B9M8Y5"/>
<dbReference type="InterPro" id="IPR036291">
    <property type="entry name" value="NAD(P)-bd_dom_sf"/>
</dbReference>
<dbReference type="Proteomes" id="UP000007721">
    <property type="component" value="Chromosome"/>
</dbReference>
<dbReference type="STRING" id="316067.Geob_2127"/>
<accession>B9M8Y5</accession>
<protein>
    <submittedName>
        <fullName evidence="3">CDP-3, 6-dideoxy-alpha-D-erythro-hexopyranos-4-ulose 4-(Re)-reductase</fullName>
    </submittedName>
</protein>
<comment type="similarity">
    <text evidence="1">Belongs to the NAD(P)-dependent epimerase/dehydratase family.</text>
</comment>
<proteinExistence type="inferred from homology"/>
<dbReference type="SUPFAM" id="SSF51735">
    <property type="entry name" value="NAD(P)-binding Rossmann-fold domains"/>
    <property type="match status" value="1"/>
</dbReference>
<reference evidence="3 4" key="1">
    <citation type="submission" date="2009-01" db="EMBL/GenBank/DDBJ databases">
        <title>Complete sequence of Geobacter sp. FRC-32.</title>
        <authorList>
            <consortium name="US DOE Joint Genome Institute"/>
            <person name="Lucas S."/>
            <person name="Copeland A."/>
            <person name="Lapidus A."/>
            <person name="Glavina del Rio T."/>
            <person name="Dalin E."/>
            <person name="Tice H."/>
            <person name="Bruce D."/>
            <person name="Goodwin L."/>
            <person name="Pitluck S."/>
            <person name="Saunders E."/>
            <person name="Brettin T."/>
            <person name="Detter J.C."/>
            <person name="Han C."/>
            <person name="Larimer F."/>
            <person name="Land M."/>
            <person name="Hauser L."/>
            <person name="Kyrpides N."/>
            <person name="Ovchinnikova G."/>
            <person name="Kostka J."/>
            <person name="Richardson P."/>
        </authorList>
    </citation>
    <scope>NUCLEOTIDE SEQUENCE [LARGE SCALE GENOMIC DNA]</scope>
    <source>
        <strain evidence="4">DSM 22248 / JCM 15807 / FRC-32</strain>
    </source>
</reference>
<dbReference type="PANTHER" id="PTHR43000">
    <property type="entry name" value="DTDP-D-GLUCOSE 4,6-DEHYDRATASE-RELATED"/>
    <property type="match status" value="1"/>
</dbReference>
<dbReference type="EMBL" id="CP001390">
    <property type="protein sequence ID" value="ACM20481.1"/>
    <property type="molecule type" value="Genomic_DNA"/>
</dbReference>
<feature type="domain" description="NAD-dependent epimerase/dehydratase" evidence="2">
    <location>
        <begin position="3"/>
        <end position="208"/>
    </location>
</feature>
<dbReference type="eggNOG" id="COG0451">
    <property type="taxonomic scope" value="Bacteria"/>
</dbReference>